<protein>
    <recommendedName>
        <fullName evidence="4">Anaphase-promoting complex subunit CDC26</fullName>
    </recommendedName>
    <alternativeName>
        <fullName evidence="11">Cell division cycle protein 26 homolog</fullName>
    </alternativeName>
</protein>
<dbReference type="PANTHER" id="PTHR28579:SF1">
    <property type="entry name" value="ANAPHASE-PROMOTING COMPLEX SUBUNIT CDC26"/>
    <property type="match status" value="1"/>
</dbReference>
<dbReference type="InterPro" id="IPR018860">
    <property type="entry name" value="APC_suCDC26"/>
</dbReference>
<keyword evidence="7" id="KW-0833">Ubl conjugation pathway</keyword>
<keyword evidence="10" id="KW-0131">Cell cycle</keyword>
<comment type="pathway">
    <text evidence="2">Protein modification; protein ubiquitination.</text>
</comment>
<comment type="subcellular location">
    <subcellularLocation>
        <location evidence="1">Nucleus</location>
    </subcellularLocation>
</comment>
<accession>A0A3M6V2Y4</accession>
<dbReference type="GO" id="GO:0070979">
    <property type="term" value="P:protein K11-linked ubiquitination"/>
    <property type="evidence" value="ECO:0007669"/>
    <property type="project" value="TreeGrafter"/>
</dbReference>
<evidence type="ECO:0000256" key="9">
    <source>
        <dbReference type="ARBA" id="ARBA00023242"/>
    </source>
</evidence>
<keyword evidence="9" id="KW-0539">Nucleus</keyword>
<dbReference type="EMBL" id="RCHS01000228">
    <property type="protein sequence ID" value="RMX60169.1"/>
    <property type="molecule type" value="Genomic_DNA"/>
</dbReference>
<reference evidence="13 14" key="1">
    <citation type="journal article" date="2018" name="Sci. Rep.">
        <title>Comparative analysis of the Pocillopora damicornis genome highlights role of immune system in coral evolution.</title>
        <authorList>
            <person name="Cunning R."/>
            <person name="Bay R.A."/>
            <person name="Gillette P."/>
            <person name="Baker A.C."/>
            <person name="Traylor-Knowles N."/>
        </authorList>
    </citation>
    <scope>NUCLEOTIDE SEQUENCE [LARGE SCALE GENOMIC DNA]</scope>
    <source>
        <strain evidence="13">RSMAS</strain>
        <tissue evidence="13">Whole animal</tissue>
    </source>
</reference>
<evidence type="ECO:0000313" key="13">
    <source>
        <dbReference type="EMBL" id="RMX60169.1"/>
    </source>
</evidence>
<evidence type="ECO:0000256" key="5">
    <source>
        <dbReference type="ARBA" id="ARBA00022618"/>
    </source>
</evidence>
<evidence type="ECO:0000256" key="6">
    <source>
        <dbReference type="ARBA" id="ARBA00022776"/>
    </source>
</evidence>
<dbReference type="PANTHER" id="PTHR28579">
    <property type="entry name" value="ANAPHASE-PROMOTING COMPLEX SUBUNIT CDC26"/>
    <property type="match status" value="1"/>
</dbReference>
<comment type="similarity">
    <text evidence="3">Belongs to the CDC26 family.</text>
</comment>
<evidence type="ECO:0000256" key="7">
    <source>
        <dbReference type="ARBA" id="ARBA00022786"/>
    </source>
</evidence>
<keyword evidence="6" id="KW-0498">Mitosis</keyword>
<dbReference type="Proteomes" id="UP000275408">
    <property type="component" value="Unassembled WGS sequence"/>
</dbReference>
<dbReference type="Pfam" id="PF10471">
    <property type="entry name" value="ANAPC_CDC26"/>
    <property type="match status" value="1"/>
</dbReference>
<feature type="compositionally biased region" description="Basic and acidic residues" evidence="12">
    <location>
        <begin position="25"/>
        <end position="42"/>
    </location>
</feature>
<evidence type="ECO:0000256" key="1">
    <source>
        <dbReference type="ARBA" id="ARBA00004123"/>
    </source>
</evidence>
<evidence type="ECO:0000256" key="4">
    <source>
        <dbReference type="ARBA" id="ARBA00018549"/>
    </source>
</evidence>
<keyword evidence="5" id="KW-0132">Cell division</keyword>
<keyword evidence="14" id="KW-1185">Reference proteome</keyword>
<evidence type="ECO:0000256" key="12">
    <source>
        <dbReference type="SAM" id="MobiDB-lite"/>
    </source>
</evidence>
<evidence type="ECO:0000256" key="11">
    <source>
        <dbReference type="ARBA" id="ARBA00032907"/>
    </source>
</evidence>
<keyword evidence="8" id="KW-0175">Coiled coil</keyword>
<evidence type="ECO:0000256" key="8">
    <source>
        <dbReference type="ARBA" id="ARBA00023054"/>
    </source>
</evidence>
<proteinExistence type="inferred from homology"/>
<evidence type="ECO:0000256" key="2">
    <source>
        <dbReference type="ARBA" id="ARBA00004906"/>
    </source>
</evidence>
<sequence length="81" mass="9502">MLRRKPTRIELRGEDVEEYEKAKKMWTKETEKKEEDDSKLESLLDDSPMAYNDPKRIAKIHERIGYKPETVPSDGTATFNS</sequence>
<dbReference type="GO" id="GO:0051301">
    <property type="term" value="P:cell division"/>
    <property type="evidence" value="ECO:0007669"/>
    <property type="project" value="UniProtKB-KW"/>
</dbReference>
<dbReference type="AlphaFoldDB" id="A0A3M6V2Y4"/>
<evidence type="ECO:0000313" key="14">
    <source>
        <dbReference type="Proteomes" id="UP000275408"/>
    </source>
</evidence>
<organism evidence="13 14">
    <name type="scientific">Pocillopora damicornis</name>
    <name type="common">Cauliflower coral</name>
    <name type="synonym">Millepora damicornis</name>
    <dbReference type="NCBI Taxonomy" id="46731"/>
    <lineage>
        <taxon>Eukaryota</taxon>
        <taxon>Metazoa</taxon>
        <taxon>Cnidaria</taxon>
        <taxon>Anthozoa</taxon>
        <taxon>Hexacorallia</taxon>
        <taxon>Scleractinia</taxon>
        <taxon>Astrocoeniina</taxon>
        <taxon>Pocilloporidae</taxon>
        <taxon>Pocillopora</taxon>
    </lineage>
</organism>
<comment type="caution">
    <text evidence="13">The sequence shown here is derived from an EMBL/GenBank/DDBJ whole genome shotgun (WGS) entry which is preliminary data.</text>
</comment>
<dbReference type="GO" id="GO:0031145">
    <property type="term" value="P:anaphase-promoting complex-dependent catabolic process"/>
    <property type="evidence" value="ECO:0007669"/>
    <property type="project" value="InterPro"/>
</dbReference>
<gene>
    <name evidence="13" type="ORF">pdam_00010118</name>
</gene>
<evidence type="ECO:0000256" key="3">
    <source>
        <dbReference type="ARBA" id="ARBA00007939"/>
    </source>
</evidence>
<dbReference type="GO" id="GO:0007346">
    <property type="term" value="P:regulation of mitotic cell cycle"/>
    <property type="evidence" value="ECO:0007669"/>
    <property type="project" value="TreeGrafter"/>
</dbReference>
<name>A0A3M6V2Y4_POCDA</name>
<feature type="region of interest" description="Disordered" evidence="12">
    <location>
        <begin position="25"/>
        <end position="51"/>
    </location>
</feature>
<evidence type="ECO:0000256" key="10">
    <source>
        <dbReference type="ARBA" id="ARBA00023306"/>
    </source>
</evidence>
<dbReference type="GO" id="GO:0005680">
    <property type="term" value="C:anaphase-promoting complex"/>
    <property type="evidence" value="ECO:0007669"/>
    <property type="project" value="InterPro"/>
</dbReference>